<dbReference type="PANTHER" id="PTHR23310">
    <property type="entry name" value="ACYL-COA-BINDING PROTEIN, ACBP"/>
    <property type="match status" value="1"/>
</dbReference>
<feature type="domain" description="ACB" evidence="4">
    <location>
        <begin position="5"/>
        <end position="105"/>
    </location>
</feature>
<evidence type="ECO:0000256" key="1">
    <source>
        <dbReference type="ARBA" id="ARBA00023121"/>
    </source>
</evidence>
<gene>
    <name evidence="5" type="ORF">QBC34DRAFT_460583</name>
</gene>
<dbReference type="InterPro" id="IPR000582">
    <property type="entry name" value="Acyl-CoA-binding_protein"/>
</dbReference>
<evidence type="ECO:0000313" key="5">
    <source>
        <dbReference type="EMBL" id="KAK4455587.1"/>
    </source>
</evidence>
<reference evidence="5" key="1">
    <citation type="journal article" date="2023" name="Mol. Phylogenet. Evol.">
        <title>Genome-scale phylogeny and comparative genomics of the fungal order Sordariales.</title>
        <authorList>
            <person name="Hensen N."/>
            <person name="Bonometti L."/>
            <person name="Westerberg I."/>
            <person name="Brannstrom I.O."/>
            <person name="Guillou S."/>
            <person name="Cros-Aarteil S."/>
            <person name="Calhoun S."/>
            <person name="Haridas S."/>
            <person name="Kuo A."/>
            <person name="Mondo S."/>
            <person name="Pangilinan J."/>
            <person name="Riley R."/>
            <person name="LaButti K."/>
            <person name="Andreopoulos B."/>
            <person name="Lipzen A."/>
            <person name="Chen C."/>
            <person name="Yan M."/>
            <person name="Daum C."/>
            <person name="Ng V."/>
            <person name="Clum A."/>
            <person name="Steindorff A."/>
            <person name="Ohm R.A."/>
            <person name="Martin F."/>
            <person name="Silar P."/>
            <person name="Natvig D.O."/>
            <person name="Lalanne C."/>
            <person name="Gautier V."/>
            <person name="Ament-Velasquez S.L."/>
            <person name="Kruys A."/>
            <person name="Hutchinson M.I."/>
            <person name="Powell A.J."/>
            <person name="Barry K."/>
            <person name="Miller A.N."/>
            <person name="Grigoriev I.V."/>
            <person name="Debuchy R."/>
            <person name="Gladieux P."/>
            <person name="Hiltunen Thoren M."/>
            <person name="Johannesson H."/>
        </authorList>
    </citation>
    <scope>NUCLEOTIDE SEQUENCE</scope>
    <source>
        <strain evidence="5">PSN243</strain>
    </source>
</reference>
<feature type="transmembrane region" description="Helical" evidence="3">
    <location>
        <begin position="251"/>
        <end position="276"/>
    </location>
</feature>
<feature type="compositionally biased region" description="Gly residues" evidence="2">
    <location>
        <begin position="145"/>
        <end position="160"/>
    </location>
</feature>
<name>A0AAV9H756_9PEZI</name>
<keyword evidence="1" id="KW-0446">Lipid-binding</keyword>
<dbReference type="EMBL" id="MU865914">
    <property type="protein sequence ID" value="KAK4455587.1"/>
    <property type="molecule type" value="Genomic_DNA"/>
</dbReference>
<keyword evidence="6" id="KW-1185">Reference proteome</keyword>
<dbReference type="InterPro" id="IPR035984">
    <property type="entry name" value="Acyl-CoA-binding_sf"/>
</dbReference>
<dbReference type="GO" id="GO:0006631">
    <property type="term" value="P:fatty acid metabolic process"/>
    <property type="evidence" value="ECO:0007669"/>
    <property type="project" value="TreeGrafter"/>
</dbReference>
<organism evidence="5 6">
    <name type="scientific">Podospora aff. communis PSN243</name>
    <dbReference type="NCBI Taxonomy" id="3040156"/>
    <lineage>
        <taxon>Eukaryota</taxon>
        <taxon>Fungi</taxon>
        <taxon>Dikarya</taxon>
        <taxon>Ascomycota</taxon>
        <taxon>Pezizomycotina</taxon>
        <taxon>Sordariomycetes</taxon>
        <taxon>Sordariomycetidae</taxon>
        <taxon>Sordariales</taxon>
        <taxon>Podosporaceae</taxon>
        <taxon>Podospora</taxon>
    </lineage>
</organism>
<accession>A0AAV9H756</accession>
<keyword evidence="3" id="KW-0812">Transmembrane</keyword>
<dbReference type="Proteomes" id="UP001321760">
    <property type="component" value="Unassembled WGS sequence"/>
</dbReference>
<protein>
    <submittedName>
        <fullName evidence="5">Fatty acid binding protein</fullName>
    </submittedName>
</protein>
<feature type="region of interest" description="Disordered" evidence="2">
    <location>
        <begin position="127"/>
        <end position="213"/>
    </location>
</feature>
<dbReference type="Gene3D" id="1.20.80.10">
    <property type="match status" value="1"/>
</dbReference>
<dbReference type="InterPro" id="IPR014352">
    <property type="entry name" value="FERM/acyl-CoA-bd_prot_sf"/>
</dbReference>
<evidence type="ECO:0000256" key="2">
    <source>
        <dbReference type="SAM" id="MobiDB-lite"/>
    </source>
</evidence>
<dbReference type="Pfam" id="PF00887">
    <property type="entry name" value="ACBP"/>
    <property type="match status" value="1"/>
</dbReference>
<comment type="caution">
    <text evidence="5">The sequence shown here is derived from an EMBL/GenBank/DDBJ whole genome shotgun (WGS) entry which is preliminary data.</text>
</comment>
<evidence type="ECO:0000259" key="4">
    <source>
        <dbReference type="PROSITE" id="PS51228"/>
    </source>
</evidence>
<sequence>MADSIDRVFVHALNTVKKIPRTGATRPPARDRMRLYGLYKQAMEGDVDGVMERPTSTSIPNASADDVAREQDKWDAWAVQKGLSRTEAKRRYIEALIETMHRYANTPTALELVGELEFVWGQVRSNGNSSGGGSEGQSGERSETGSGGSSGSQQSGGGGVLRRFQAPVSGADGPMKVLSPMSEQDESEKRLGEEDGEGEESQGESVKRGDKRTKRMERAIVRLSAEIAALREQIATGREWRAKKEKSFGAWAGWVFWLVAKHVTADLVILFFVVLWMRRRKDRRFEDHVRGALGVMREYVRKVLPSR</sequence>
<dbReference type="PROSITE" id="PS51228">
    <property type="entry name" value="ACB_2"/>
    <property type="match status" value="1"/>
</dbReference>
<dbReference type="PANTHER" id="PTHR23310:SF133">
    <property type="entry name" value="COA BINDING PROTEIN, PUTATIVE (AFU_ORTHOLOGUE AFUA_1G12300)-RELATED"/>
    <property type="match status" value="1"/>
</dbReference>
<keyword evidence="3" id="KW-0472">Membrane</keyword>
<evidence type="ECO:0000256" key="3">
    <source>
        <dbReference type="SAM" id="Phobius"/>
    </source>
</evidence>
<dbReference type="GO" id="GO:0000062">
    <property type="term" value="F:fatty-acyl-CoA binding"/>
    <property type="evidence" value="ECO:0007669"/>
    <property type="project" value="InterPro"/>
</dbReference>
<proteinExistence type="predicted"/>
<dbReference type="AlphaFoldDB" id="A0AAV9H756"/>
<evidence type="ECO:0000313" key="6">
    <source>
        <dbReference type="Proteomes" id="UP001321760"/>
    </source>
</evidence>
<reference evidence="5" key="2">
    <citation type="submission" date="2023-05" db="EMBL/GenBank/DDBJ databases">
        <authorList>
            <consortium name="Lawrence Berkeley National Laboratory"/>
            <person name="Steindorff A."/>
            <person name="Hensen N."/>
            <person name="Bonometti L."/>
            <person name="Westerberg I."/>
            <person name="Brannstrom I.O."/>
            <person name="Guillou S."/>
            <person name="Cros-Aarteil S."/>
            <person name="Calhoun S."/>
            <person name="Haridas S."/>
            <person name="Kuo A."/>
            <person name="Mondo S."/>
            <person name="Pangilinan J."/>
            <person name="Riley R."/>
            <person name="Labutti K."/>
            <person name="Andreopoulos B."/>
            <person name="Lipzen A."/>
            <person name="Chen C."/>
            <person name="Yanf M."/>
            <person name="Daum C."/>
            <person name="Ng V."/>
            <person name="Clum A."/>
            <person name="Ohm R."/>
            <person name="Martin F."/>
            <person name="Silar P."/>
            <person name="Natvig D."/>
            <person name="Lalanne C."/>
            <person name="Gautier V."/>
            <person name="Ament-Velasquez S.L."/>
            <person name="Kruys A."/>
            <person name="Hutchinson M.I."/>
            <person name="Powell A.J."/>
            <person name="Barry K."/>
            <person name="Miller A.N."/>
            <person name="Grigoriev I.V."/>
            <person name="Debuchy R."/>
            <person name="Gladieux P."/>
            <person name="Thoren M.H."/>
            <person name="Johannesson H."/>
        </authorList>
    </citation>
    <scope>NUCLEOTIDE SEQUENCE</scope>
    <source>
        <strain evidence="5">PSN243</strain>
    </source>
</reference>
<dbReference type="SUPFAM" id="SSF47027">
    <property type="entry name" value="Acyl-CoA binding protein"/>
    <property type="match status" value="1"/>
</dbReference>
<keyword evidence="3" id="KW-1133">Transmembrane helix</keyword>